<dbReference type="InterPro" id="IPR007492">
    <property type="entry name" value="LytTR_DNA-bd_dom"/>
</dbReference>
<dbReference type="Pfam" id="PF00072">
    <property type="entry name" value="Response_reg"/>
    <property type="match status" value="1"/>
</dbReference>
<dbReference type="Proteomes" id="UP000266118">
    <property type="component" value="Chromosome"/>
</dbReference>
<dbReference type="EMBL" id="CP032489">
    <property type="protein sequence ID" value="AYD46741.1"/>
    <property type="molecule type" value="Genomic_DNA"/>
</dbReference>
<dbReference type="SMART" id="SM00850">
    <property type="entry name" value="LytTR"/>
    <property type="match status" value="1"/>
</dbReference>
<organism evidence="4 5">
    <name type="scientific">Arachidicoccus soli</name>
    <dbReference type="NCBI Taxonomy" id="2341117"/>
    <lineage>
        <taxon>Bacteria</taxon>
        <taxon>Pseudomonadati</taxon>
        <taxon>Bacteroidota</taxon>
        <taxon>Chitinophagia</taxon>
        <taxon>Chitinophagales</taxon>
        <taxon>Chitinophagaceae</taxon>
        <taxon>Arachidicoccus</taxon>
    </lineage>
</organism>
<feature type="modified residue" description="4-aspartylphosphate" evidence="1">
    <location>
        <position position="54"/>
    </location>
</feature>
<dbReference type="Gene3D" id="3.40.50.2300">
    <property type="match status" value="1"/>
</dbReference>
<protein>
    <submittedName>
        <fullName evidence="4">DNA-binding response regulator</fullName>
    </submittedName>
</protein>
<reference evidence="4 5" key="1">
    <citation type="submission" date="2018-09" db="EMBL/GenBank/DDBJ databases">
        <title>Arachidicoccus sp. nov., a bacterium isolated from soil.</title>
        <authorList>
            <person name="Weon H.-Y."/>
            <person name="Kwon S.-W."/>
            <person name="Lee S.A."/>
        </authorList>
    </citation>
    <scope>NUCLEOTIDE SEQUENCE [LARGE SCALE GENOMIC DNA]</scope>
    <source>
        <strain evidence="4 5">KIS59-12</strain>
    </source>
</reference>
<evidence type="ECO:0000256" key="1">
    <source>
        <dbReference type="PROSITE-ProRule" id="PRU00169"/>
    </source>
</evidence>
<dbReference type="Gene3D" id="2.40.50.1020">
    <property type="entry name" value="LytTr DNA-binding domain"/>
    <property type="match status" value="1"/>
</dbReference>
<dbReference type="GO" id="GO:0000156">
    <property type="term" value="F:phosphorelay response regulator activity"/>
    <property type="evidence" value="ECO:0007669"/>
    <property type="project" value="InterPro"/>
</dbReference>
<dbReference type="PANTHER" id="PTHR37299">
    <property type="entry name" value="TRANSCRIPTIONAL REGULATOR-RELATED"/>
    <property type="match status" value="1"/>
</dbReference>
<dbReference type="SUPFAM" id="SSF52172">
    <property type="entry name" value="CheY-like"/>
    <property type="match status" value="1"/>
</dbReference>
<dbReference type="InterPro" id="IPR001789">
    <property type="entry name" value="Sig_transdc_resp-reg_receiver"/>
</dbReference>
<feature type="domain" description="Response regulatory" evidence="2">
    <location>
        <begin position="3"/>
        <end position="114"/>
    </location>
</feature>
<dbReference type="InterPro" id="IPR011006">
    <property type="entry name" value="CheY-like_superfamily"/>
</dbReference>
<dbReference type="InterPro" id="IPR046947">
    <property type="entry name" value="LytR-like"/>
</dbReference>
<dbReference type="PROSITE" id="PS50110">
    <property type="entry name" value="RESPONSE_REGULATORY"/>
    <property type="match status" value="1"/>
</dbReference>
<proteinExistence type="predicted"/>
<dbReference type="PANTHER" id="PTHR37299:SF1">
    <property type="entry name" value="STAGE 0 SPORULATION PROTEIN A HOMOLOG"/>
    <property type="match status" value="1"/>
</dbReference>
<dbReference type="GO" id="GO:0003677">
    <property type="term" value="F:DNA binding"/>
    <property type="evidence" value="ECO:0007669"/>
    <property type="project" value="UniProtKB-KW"/>
</dbReference>
<dbReference type="AlphaFoldDB" id="A0A386HMM0"/>
<evidence type="ECO:0000259" key="3">
    <source>
        <dbReference type="PROSITE" id="PS50930"/>
    </source>
</evidence>
<keyword evidence="5" id="KW-1185">Reference proteome</keyword>
<dbReference type="PROSITE" id="PS50930">
    <property type="entry name" value="HTH_LYTTR"/>
    <property type="match status" value="1"/>
</dbReference>
<evidence type="ECO:0000313" key="5">
    <source>
        <dbReference type="Proteomes" id="UP000266118"/>
    </source>
</evidence>
<evidence type="ECO:0000313" key="4">
    <source>
        <dbReference type="EMBL" id="AYD46741.1"/>
    </source>
</evidence>
<dbReference type="SMART" id="SM00448">
    <property type="entry name" value="REC"/>
    <property type="match status" value="1"/>
</dbReference>
<dbReference type="RefSeq" id="WP_119985085.1">
    <property type="nucleotide sequence ID" value="NZ_CP032489.1"/>
</dbReference>
<sequence>MINCIIVDDEPLAIELLKDFVSKTQELSLKETFVNSVQALSYVNKNDIDLVFLDVEMPDLNGIEFLKNLKSKPDIILTTAFQEFAIEGYNFSVLDFLIKPIAFPRFLSAAKKAEEHFLLKNAENNFSAQDTQHRFLFIKTEYKLVKVNFDDILYIEGLKDYSKIYTKNNAKPIVTLQNLKSFEDKFTTNEFIRVHRSYIVSLTKIDMIARSSIMIANKEIPVSDAYKGQLKNIVKKYS</sequence>
<keyword evidence="4" id="KW-0238">DNA-binding</keyword>
<gene>
    <name evidence="4" type="ORF">D6B99_03375</name>
</gene>
<dbReference type="OrthoDB" id="1646880at2"/>
<name>A0A386HMM0_9BACT</name>
<keyword evidence="1" id="KW-0597">Phosphoprotein</keyword>
<feature type="domain" description="HTH LytTR-type" evidence="3">
    <location>
        <begin position="136"/>
        <end position="236"/>
    </location>
</feature>
<evidence type="ECO:0000259" key="2">
    <source>
        <dbReference type="PROSITE" id="PS50110"/>
    </source>
</evidence>
<dbReference type="Pfam" id="PF04397">
    <property type="entry name" value="LytTR"/>
    <property type="match status" value="1"/>
</dbReference>
<dbReference type="KEGG" id="ark:D6B99_03375"/>
<accession>A0A386HMM0</accession>